<dbReference type="Gene3D" id="3.40.50.720">
    <property type="entry name" value="NAD(P)-binding Rossmann-like Domain"/>
    <property type="match status" value="1"/>
</dbReference>
<dbReference type="AlphaFoldDB" id="A0A4S8MC40"/>
<dbReference type="InterPro" id="IPR004104">
    <property type="entry name" value="Gfo/Idh/MocA-like_OxRdtase_C"/>
</dbReference>
<dbReference type="InterPro" id="IPR036291">
    <property type="entry name" value="NAD(P)-bd_dom_sf"/>
</dbReference>
<dbReference type="OrthoDB" id="408743at2759"/>
<dbReference type="GO" id="GO:0000166">
    <property type="term" value="F:nucleotide binding"/>
    <property type="evidence" value="ECO:0007669"/>
    <property type="project" value="InterPro"/>
</dbReference>
<keyword evidence="4" id="KW-1185">Reference proteome</keyword>
<dbReference type="EMBL" id="ML179117">
    <property type="protein sequence ID" value="THU99588.1"/>
    <property type="molecule type" value="Genomic_DNA"/>
</dbReference>
<dbReference type="Gene3D" id="3.30.360.10">
    <property type="entry name" value="Dihydrodipicolinate Reductase, domain 2"/>
    <property type="match status" value="1"/>
</dbReference>
<evidence type="ECO:0000313" key="4">
    <source>
        <dbReference type="Proteomes" id="UP000297245"/>
    </source>
</evidence>
<protein>
    <submittedName>
        <fullName evidence="3">Oxidoreductase</fullName>
    </submittedName>
</protein>
<accession>A0A4S8MC40</accession>
<name>A0A4S8MC40_DENBC</name>
<dbReference type="InterPro" id="IPR051450">
    <property type="entry name" value="Gfo/Idh/MocA_Oxidoreductases"/>
</dbReference>
<dbReference type="Pfam" id="PF01408">
    <property type="entry name" value="GFO_IDH_MocA"/>
    <property type="match status" value="1"/>
</dbReference>
<feature type="domain" description="Gfo/Idh/MocA-like oxidoreductase C-terminal" evidence="2">
    <location>
        <begin position="165"/>
        <end position="463"/>
    </location>
</feature>
<evidence type="ECO:0000259" key="2">
    <source>
        <dbReference type="Pfam" id="PF02894"/>
    </source>
</evidence>
<reference evidence="3 4" key="1">
    <citation type="journal article" date="2019" name="Nat. Ecol. Evol.">
        <title>Megaphylogeny resolves global patterns of mushroom evolution.</title>
        <authorList>
            <person name="Varga T."/>
            <person name="Krizsan K."/>
            <person name="Foldi C."/>
            <person name="Dima B."/>
            <person name="Sanchez-Garcia M."/>
            <person name="Sanchez-Ramirez S."/>
            <person name="Szollosi G.J."/>
            <person name="Szarkandi J.G."/>
            <person name="Papp V."/>
            <person name="Albert L."/>
            <person name="Andreopoulos W."/>
            <person name="Angelini C."/>
            <person name="Antonin V."/>
            <person name="Barry K.W."/>
            <person name="Bougher N.L."/>
            <person name="Buchanan P."/>
            <person name="Buyck B."/>
            <person name="Bense V."/>
            <person name="Catcheside P."/>
            <person name="Chovatia M."/>
            <person name="Cooper J."/>
            <person name="Damon W."/>
            <person name="Desjardin D."/>
            <person name="Finy P."/>
            <person name="Geml J."/>
            <person name="Haridas S."/>
            <person name="Hughes K."/>
            <person name="Justo A."/>
            <person name="Karasinski D."/>
            <person name="Kautmanova I."/>
            <person name="Kiss B."/>
            <person name="Kocsube S."/>
            <person name="Kotiranta H."/>
            <person name="LaButti K.M."/>
            <person name="Lechner B.E."/>
            <person name="Liimatainen K."/>
            <person name="Lipzen A."/>
            <person name="Lukacs Z."/>
            <person name="Mihaltcheva S."/>
            <person name="Morgado L.N."/>
            <person name="Niskanen T."/>
            <person name="Noordeloos M.E."/>
            <person name="Ohm R.A."/>
            <person name="Ortiz-Santana B."/>
            <person name="Ovrebo C."/>
            <person name="Racz N."/>
            <person name="Riley R."/>
            <person name="Savchenko A."/>
            <person name="Shiryaev A."/>
            <person name="Soop K."/>
            <person name="Spirin V."/>
            <person name="Szebenyi C."/>
            <person name="Tomsovsky M."/>
            <person name="Tulloss R.E."/>
            <person name="Uehling J."/>
            <person name="Grigoriev I.V."/>
            <person name="Vagvolgyi C."/>
            <person name="Papp T."/>
            <person name="Martin F.M."/>
            <person name="Miettinen O."/>
            <person name="Hibbett D.S."/>
            <person name="Nagy L.G."/>
        </authorList>
    </citation>
    <scope>NUCLEOTIDE SEQUENCE [LARGE SCALE GENOMIC DNA]</scope>
    <source>
        <strain evidence="3 4">CBS 962.96</strain>
    </source>
</reference>
<dbReference type="SUPFAM" id="SSF51735">
    <property type="entry name" value="NAD(P)-binding Rossmann-fold domains"/>
    <property type="match status" value="1"/>
</dbReference>
<dbReference type="Proteomes" id="UP000297245">
    <property type="component" value="Unassembled WGS sequence"/>
</dbReference>
<feature type="domain" description="Gfo/Idh/MocA-like oxidoreductase N-terminal" evidence="1">
    <location>
        <begin position="13"/>
        <end position="139"/>
    </location>
</feature>
<dbReference type="PANTHER" id="PTHR43377">
    <property type="entry name" value="BILIVERDIN REDUCTASE A"/>
    <property type="match status" value="1"/>
</dbReference>
<gene>
    <name evidence="3" type="ORF">K435DRAFT_818518</name>
</gene>
<evidence type="ECO:0000259" key="1">
    <source>
        <dbReference type="Pfam" id="PF01408"/>
    </source>
</evidence>
<organism evidence="3 4">
    <name type="scientific">Dendrothele bispora (strain CBS 962.96)</name>
    <dbReference type="NCBI Taxonomy" id="1314807"/>
    <lineage>
        <taxon>Eukaryota</taxon>
        <taxon>Fungi</taxon>
        <taxon>Dikarya</taxon>
        <taxon>Basidiomycota</taxon>
        <taxon>Agaricomycotina</taxon>
        <taxon>Agaricomycetes</taxon>
        <taxon>Agaricomycetidae</taxon>
        <taxon>Agaricales</taxon>
        <taxon>Agaricales incertae sedis</taxon>
        <taxon>Dendrothele</taxon>
    </lineage>
</organism>
<dbReference type="Pfam" id="PF02894">
    <property type="entry name" value="GFO_IDH_MocA_C"/>
    <property type="match status" value="1"/>
</dbReference>
<sequence length="472" mass="52006">MTSSATSQSLGGRTAIVGTGSRAAMFIRGIVERSSTSQVVALCEPNSIRAKYYNDLLVSLGAPTVPVYQPEDFKSMLEKEKVETIVVTCVDALHHLYIIPALEAGVRVLTEKPMTTDIEKCRSILETVERTGKHLTVTFNYRGAYSCLIETISICRYNPVHELVKRTIAEGKIGEVLSVHFEWLLDTVHGADYFRRWHRLKSSSGGLMVHKSGHHFDLVNWWLDSSPVTVAGMGRLAFYGEENGKKHGWVKGDFERARGSEAAKSDPFALRMEDDETLMALYVNAEGEDGYYRDQNVFASSTSDKAISIEDDMSLLVRYRSGVVMTYHLTAYSPWEGYHVMFNGSRGRLELNVCESEYRLSATSDNAMGGLIHGTGSLPNVGPTSVTLHPLWEKPKTLEVEVDHGAHGGGDKRMLSVLFGPREGELVDTGDASKQGADERDGARALAVGLAANESFKTGKFVEIESLRLGNL</sequence>
<evidence type="ECO:0000313" key="3">
    <source>
        <dbReference type="EMBL" id="THU99588.1"/>
    </source>
</evidence>
<dbReference type="PANTHER" id="PTHR43377:SF2">
    <property type="entry name" value="BINDING ROSSMANN FOLD OXIDOREDUCTASE, PUTATIVE (AFU_ORTHOLOGUE AFUA_4G00560)-RELATED"/>
    <property type="match status" value="1"/>
</dbReference>
<proteinExistence type="predicted"/>
<dbReference type="SUPFAM" id="SSF55347">
    <property type="entry name" value="Glyceraldehyde-3-phosphate dehydrogenase-like, C-terminal domain"/>
    <property type="match status" value="1"/>
</dbReference>
<dbReference type="InterPro" id="IPR000683">
    <property type="entry name" value="Gfo/Idh/MocA-like_OxRdtase_N"/>
</dbReference>